<keyword evidence="5" id="KW-1185">Reference proteome</keyword>
<dbReference type="EMBL" id="BGPR01126448">
    <property type="protein sequence ID" value="GBN34778.1"/>
    <property type="molecule type" value="Genomic_DNA"/>
</dbReference>
<evidence type="ECO:0000313" key="4">
    <source>
        <dbReference type="EMBL" id="GBN34778.1"/>
    </source>
</evidence>
<comment type="caution">
    <text evidence="3">The sequence shown here is derived from an EMBL/GenBank/DDBJ whole genome shotgun (WGS) entry which is preliminary data.</text>
</comment>
<dbReference type="EMBL" id="BGPR01126426">
    <property type="protein sequence ID" value="GBN34714.1"/>
    <property type="molecule type" value="Genomic_DNA"/>
</dbReference>
<sequence>MRIIRIGHMMFAAERQGYESKVLGKGDEKIKLLMRCMTLKNETNESDSSQG</sequence>
<dbReference type="EMBL" id="BGPR01126440">
    <property type="protein sequence ID" value="GBN34753.1"/>
    <property type="molecule type" value="Genomic_DNA"/>
</dbReference>
<proteinExistence type="predicted"/>
<name>A0A4Y2N771_ARAVE</name>
<evidence type="ECO:0000313" key="1">
    <source>
        <dbReference type="EMBL" id="GBN34714.1"/>
    </source>
</evidence>
<dbReference type="EMBL" id="BGPR01126438">
    <property type="protein sequence ID" value="GBN34747.1"/>
    <property type="molecule type" value="Genomic_DNA"/>
</dbReference>
<evidence type="ECO:0000313" key="5">
    <source>
        <dbReference type="Proteomes" id="UP000499080"/>
    </source>
</evidence>
<evidence type="ECO:0000313" key="3">
    <source>
        <dbReference type="EMBL" id="GBN34753.1"/>
    </source>
</evidence>
<dbReference type="AlphaFoldDB" id="A0A4Y2N771"/>
<feature type="non-terminal residue" evidence="3">
    <location>
        <position position="51"/>
    </location>
</feature>
<dbReference type="Proteomes" id="UP000499080">
    <property type="component" value="Unassembled WGS sequence"/>
</dbReference>
<evidence type="ECO:0000313" key="2">
    <source>
        <dbReference type="EMBL" id="GBN34747.1"/>
    </source>
</evidence>
<gene>
    <name evidence="4" type="ORF">AVEN_149681_1</name>
    <name evidence="2" type="ORF">AVEN_59816_1</name>
    <name evidence="3" type="ORF">AVEN_72401_1</name>
    <name evidence="1" type="ORF">AVEN_7633_1</name>
</gene>
<reference evidence="3 5" key="1">
    <citation type="journal article" date="2019" name="Sci. Rep.">
        <title>Orb-weaving spider Araneus ventricosus genome elucidates the spidroin gene catalogue.</title>
        <authorList>
            <person name="Kono N."/>
            <person name="Nakamura H."/>
            <person name="Ohtoshi R."/>
            <person name="Moran D.A.P."/>
            <person name="Shinohara A."/>
            <person name="Yoshida Y."/>
            <person name="Fujiwara M."/>
            <person name="Mori M."/>
            <person name="Tomita M."/>
            <person name="Arakawa K."/>
        </authorList>
    </citation>
    <scope>NUCLEOTIDE SEQUENCE [LARGE SCALE GENOMIC DNA]</scope>
</reference>
<accession>A0A4Y2N771</accession>
<organism evidence="3 5">
    <name type="scientific">Araneus ventricosus</name>
    <name type="common">Orbweaver spider</name>
    <name type="synonym">Epeira ventricosa</name>
    <dbReference type="NCBI Taxonomy" id="182803"/>
    <lineage>
        <taxon>Eukaryota</taxon>
        <taxon>Metazoa</taxon>
        <taxon>Ecdysozoa</taxon>
        <taxon>Arthropoda</taxon>
        <taxon>Chelicerata</taxon>
        <taxon>Arachnida</taxon>
        <taxon>Araneae</taxon>
        <taxon>Araneomorphae</taxon>
        <taxon>Entelegynae</taxon>
        <taxon>Araneoidea</taxon>
        <taxon>Araneidae</taxon>
        <taxon>Araneus</taxon>
    </lineage>
</organism>
<protein>
    <submittedName>
        <fullName evidence="3">Uncharacterized protein</fullName>
    </submittedName>
</protein>